<dbReference type="SUPFAM" id="SSF109604">
    <property type="entry name" value="HD-domain/PDEase-like"/>
    <property type="match status" value="1"/>
</dbReference>
<dbReference type="Pfam" id="PF08668">
    <property type="entry name" value="HDOD"/>
    <property type="match status" value="1"/>
</dbReference>
<organism evidence="3 4">
    <name type="scientific">Pseudoalteromonas phenolica</name>
    <dbReference type="NCBI Taxonomy" id="161398"/>
    <lineage>
        <taxon>Bacteria</taxon>
        <taxon>Pseudomonadati</taxon>
        <taxon>Pseudomonadota</taxon>
        <taxon>Gammaproteobacteria</taxon>
        <taxon>Alteromonadales</taxon>
        <taxon>Pseudoalteromonadaceae</taxon>
        <taxon>Pseudoalteromonas</taxon>
    </lineage>
</organism>
<dbReference type="PIRSF" id="PIRSF003180">
    <property type="entry name" value="DiGMPpdiest_YuxH"/>
    <property type="match status" value="1"/>
</dbReference>
<dbReference type="EMBL" id="PPSW01000008">
    <property type="protein sequence ID" value="TLX47789.1"/>
    <property type="molecule type" value="Genomic_DNA"/>
</dbReference>
<feature type="domain" description="HDOD" evidence="2">
    <location>
        <begin position="204"/>
        <end position="390"/>
    </location>
</feature>
<dbReference type="SMART" id="SM00052">
    <property type="entry name" value="EAL"/>
    <property type="match status" value="1"/>
</dbReference>
<dbReference type="InterPro" id="IPR035919">
    <property type="entry name" value="EAL_sf"/>
</dbReference>
<dbReference type="Gene3D" id="3.20.20.450">
    <property type="entry name" value="EAL domain"/>
    <property type="match status" value="1"/>
</dbReference>
<reference evidence="3 4" key="1">
    <citation type="submission" date="2018-01" db="EMBL/GenBank/DDBJ databases">
        <title>Co-occurrence of chitin degradation, pigmentation and bioactivity in marine Pseudoalteromonas.</title>
        <authorList>
            <person name="Paulsen S."/>
            <person name="Gram L."/>
            <person name="Machado H."/>
        </authorList>
    </citation>
    <scope>NUCLEOTIDE SEQUENCE [LARGE SCALE GENOMIC DNA]</scope>
    <source>
        <strain evidence="3 4">S3663</strain>
    </source>
</reference>
<dbReference type="PROSITE" id="PS50883">
    <property type="entry name" value="EAL"/>
    <property type="match status" value="1"/>
</dbReference>
<sequence length="416" mass="46952">MTKPATQYIARQAILDSTKQIFAYELLYRDSQNNAFPVGVSDEQATGRMFFNSLILVGKEKLVANHCAFINLSDTSLLQEIPRLLKPDNLVLEIVERSQNIQQLLETVKLLRKQHYRFALDDYDADARWEPLLPHMSYIKLELEQPILKTTMMVKKLKRLYPKMKIVVERIETYEEFEYLKSTGVDYFQGYFFAKPEMLTHGNVEPSKLVVFDLLKSTAQPNLCFKDIEKKISKDLSLTARVLKLVNARSGIEKLEMKTISQAVVYLGEDALRQFVRVLALSELGVDKPAELTKYGLMRARFMALFLAPGGEEMAEQGYLIGLMSILGAVLDMELSTIISEFSLDSNLSGALLNYKGLLGGALKVAIAVEQNNWQEAEAVLAAVRPATPISNIYDLVAQSREYADDIFAVVSVQKV</sequence>
<dbReference type="Proteomes" id="UP000309186">
    <property type="component" value="Unassembled WGS sequence"/>
</dbReference>
<dbReference type="InterPro" id="IPR052340">
    <property type="entry name" value="RNase_Y/CdgJ"/>
</dbReference>
<proteinExistence type="predicted"/>
<evidence type="ECO:0000313" key="3">
    <source>
        <dbReference type="EMBL" id="TLX47789.1"/>
    </source>
</evidence>
<dbReference type="RefSeq" id="WP_138479699.1">
    <property type="nucleotide sequence ID" value="NZ_PPSW01000008.1"/>
</dbReference>
<dbReference type="InterPro" id="IPR001633">
    <property type="entry name" value="EAL_dom"/>
</dbReference>
<dbReference type="AlphaFoldDB" id="A0A5R9Q691"/>
<dbReference type="OrthoDB" id="9804751at2"/>
<dbReference type="InterPro" id="IPR014408">
    <property type="entry name" value="dGMP_Pdiesterase_EAL/HD-GYP"/>
</dbReference>
<dbReference type="Pfam" id="PF00563">
    <property type="entry name" value="EAL"/>
    <property type="match status" value="1"/>
</dbReference>
<dbReference type="Gene3D" id="1.10.3210.10">
    <property type="entry name" value="Hypothetical protein af1432"/>
    <property type="match status" value="1"/>
</dbReference>
<comment type="caution">
    <text evidence="3">The sequence shown here is derived from an EMBL/GenBank/DDBJ whole genome shotgun (WGS) entry which is preliminary data.</text>
</comment>
<evidence type="ECO:0000259" key="1">
    <source>
        <dbReference type="PROSITE" id="PS50883"/>
    </source>
</evidence>
<dbReference type="PROSITE" id="PS51833">
    <property type="entry name" value="HDOD"/>
    <property type="match status" value="1"/>
</dbReference>
<dbReference type="SUPFAM" id="SSF141868">
    <property type="entry name" value="EAL domain-like"/>
    <property type="match status" value="1"/>
</dbReference>
<name>A0A5R9Q691_9GAMM</name>
<feature type="domain" description="EAL" evidence="1">
    <location>
        <begin position="1"/>
        <end position="210"/>
    </location>
</feature>
<dbReference type="PANTHER" id="PTHR33525:SF4">
    <property type="entry name" value="CYCLIC DI-GMP PHOSPHODIESTERASE CDGJ"/>
    <property type="match status" value="1"/>
</dbReference>
<evidence type="ECO:0000259" key="2">
    <source>
        <dbReference type="PROSITE" id="PS51833"/>
    </source>
</evidence>
<protein>
    <submittedName>
        <fullName evidence="3">Diguanylate phosphodiesterase</fullName>
    </submittedName>
</protein>
<dbReference type="PANTHER" id="PTHR33525">
    <property type="match status" value="1"/>
</dbReference>
<evidence type="ECO:0000313" key="4">
    <source>
        <dbReference type="Proteomes" id="UP000309186"/>
    </source>
</evidence>
<accession>A0A5R9Q691</accession>
<gene>
    <name evidence="3" type="ORF">C1E24_06020</name>
</gene>
<dbReference type="InterPro" id="IPR013976">
    <property type="entry name" value="HDOD"/>
</dbReference>